<evidence type="ECO:0000313" key="2">
    <source>
        <dbReference type="EMBL" id="MFD2658839.1"/>
    </source>
</evidence>
<dbReference type="Proteomes" id="UP001597493">
    <property type="component" value="Unassembled WGS sequence"/>
</dbReference>
<dbReference type="InterPro" id="IPR044925">
    <property type="entry name" value="His-Me_finger_sf"/>
</dbReference>
<dbReference type="GO" id="GO:0004519">
    <property type="term" value="F:endonuclease activity"/>
    <property type="evidence" value="ECO:0007669"/>
    <property type="project" value="UniProtKB-KW"/>
</dbReference>
<keyword evidence="2" id="KW-0378">Hydrolase</keyword>
<keyword evidence="2" id="KW-0255">Endonuclease</keyword>
<reference evidence="3" key="1">
    <citation type="journal article" date="2019" name="Int. J. Syst. Evol. Microbiol.">
        <title>The Global Catalogue of Microorganisms (GCM) 10K type strain sequencing project: providing services to taxonomists for standard genome sequencing and annotation.</title>
        <authorList>
            <consortium name="The Broad Institute Genomics Platform"/>
            <consortium name="The Broad Institute Genome Sequencing Center for Infectious Disease"/>
            <person name="Wu L."/>
            <person name="Ma J."/>
        </authorList>
    </citation>
    <scope>NUCLEOTIDE SEQUENCE [LARGE SCALE GENOMIC DNA]</scope>
    <source>
        <strain evidence="3">TISTR 1827</strain>
    </source>
</reference>
<dbReference type="SUPFAM" id="SSF54060">
    <property type="entry name" value="His-Me finger endonucleases"/>
    <property type="match status" value="1"/>
</dbReference>
<protein>
    <submittedName>
        <fullName evidence="2">HNH endonuclease</fullName>
    </submittedName>
</protein>
<dbReference type="InterPro" id="IPR003615">
    <property type="entry name" value="HNH_nuc"/>
</dbReference>
<organism evidence="2 3">
    <name type="scientific">Paenibacillus thailandensis</name>
    <dbReference type="NCBI Taxonomy" id="393250"/>
    <lineage>
        <taxon>Bacteria</taxon>
        <taxon>Bacillati</taxon>
        <taxon>Bacillota</taxon>
        <taxon>Bacilli</taxon>
        <taxon>Bacillales</taxon>
        <taxon>Paenibacillaceae</taxon>
        <taxon>Paenibacillus</taxon>
    </lineage>
</organism>
<evidence type="ECO:0000259" key="1">
    <source>
        <dbReference type="Pfam" id="PF13392"/>
    </source>
</evidence>
<gene>
    <name evidence="2" type="ORF">ACFSW5_01005</name>
</gene>
<keyword evidence="2" id="KW-0540">Nuclease</keyword>
<sequence length="215" mass="24946">MIKVSENGNPNSRPIPKIVKGFDGVEVILTINEKLIACWTMYQNLQHLYGAVFHTTFERLSFLIDMTNGGVYRYNNKKFELLRDGSTLYLLRKNDRREWKAVYEDGVFNISRGNWLMESCQRSGSNNSYKVFTIRKGIIIRDHQLIVLFRDGSVGLLGIGENRHYEVNHFDRNTYNNSPNNLVLGTKEENQEHRIENLDILSIIKLPNGELGFNF</sequence>
<evidence type="ECO:0000313" key="3">
    <source>
        <dbReference type="Proteomes" id="UP001597493"/>
    </source>
</evidence>
<dbReference type="RefSeq" id="WP_379268758.1">
    <property type="nucleotide sequence ID" value="NZ_JBHUGT010000027.1"/>
</dbReference>
<proteinExistence type="predicted"/>
<keyword evidence="3" id="KW-1185">Reference proteome</keyword>
<comment type="caution">
    <text evidence="2">The sequence shown here is derived from an EMBL/GenBank/DDBJ whole genome shotgun (WGS) entry which is preliminary data.</text>
</comment>
<dbReference type="Pfam" id="PF13392">
    <property type="entry name" value="HNH_3"/>
    <property type="match status" value="1"/>
</dbReference>
<dbReference type="Gene3D" id="3.90.75.20">
    <property type="match status" value="1"/>
</dbReference>
<feature type="domain" description="HNH nuclease" evidence="1">
    <location>
        <begin position="165"/>
        <end position="191"/>
    </location>
</feature>
<name>A0ABW5QR21_9BACL</name>
<accession>A0ABW5QR21</accession>
<dbReference type="EMBL" id="JBHUMY010000001">
    <property type="protein sequence ID" value="MFD2658839.1"/>
    <property type="molecule type" value="Genomic_DNA"/>
</dbReference>